<gene>
    <name evidence="2" type="ORF">ACFFF6_00190</name>
</gene>
<keyword evidence="1" id="KW-0812">Transmembrane</keyword>
<protein>
    <submittedName>
        <fullName evidence="2">Uncharacterized protein</fullName>
    </submittedName>
</protein>
<accession>A0ABV6R5V5</accession>
<dbReference type="Proteomes" id="UP001589793">
    <property type="component" value="Unassembled WGS sequence"/>
</dbReference>
<evidence type="ECO:0000313" key="3">
    <source>
        <dbReference type="Proteomes" id="UP001589793"/>
    </source>
</evidence>
<dbReference type="EMBL" id="JBHLSV010000001">
    <property type="protein sequence ID" value="MFC0672365.1"/>
    <property type="molecule type" value="Genomic_DNA"/>
</dbReference>
<reference evidence="2 3" key="1">
    <citation type="submission" date="2024-09" db="EMBL/GenBank/DDBJ databases">
        <authorList>
            <person name="Sun Q."/>
            <person name="Mori K."/>
        </authorList>
    </citation>
    <scope>NUCLEOTIDE SEQUENCE [LARGE SCALE GENOMIC DNA]</scope>
    <source>
        <strain evidence="2 3">CICC 10874</strain>
    </source>
</reference>
<evidence type="ECO:0000256" key="1">
    <source>
        <dbReference type="SAM" id="Phobius"/>
    </source>
</evidence>
<evidence type="ECO:0000313" key="2">
    <source>
        <dbReference type="EMBL" id="MFC0672365.1"/>
    </source>
</evidence>
<keyword evidence="3" id="KW-1185">Reference proteome</keyword>
<feature type="transmembrane region" description="Helical" evidence="1">
    <location>
        <begin position="6"/>
        <end position="25"/>
    </location>
</feature>
<sequence>MLLTRNPTLLPTVLLVVPALVLLLAHRRTRGGGIVIGVDALLARGGGLGAWLGAVVLHTAWDATTSGALHVVIGLISVGALLRLALSAHRAFSRRAQAVDHDAAAPVGTP</sequence>
<proteinExistence type="predicted"/>
<feature type="transmembrane region" description="Helical" evidence="1">
    <location>
        <begin position="37"/>
        <end position="61"/>
    </location>
</feature>
<comment type="caution">
    <text evidence="2">The sequence shown here is derived from an EMBL/GenBank/DDBJ whole genome shotgun (WGS) entry which is preliminary data.</text>
</comment>
<keyword evidence="1" id="KW-1133">Transmembrane helix</keyword>
<dbReference type="RefSeq" id="WP_376977114.1">
    <property type="nucleotide sequence ID" value="NZ_JBHLSV010000001.1"/>
</dbReference>
<organism evidence="2 3">
    <name type="scientific">Brachybacterium hainanense</name>
    <dbReference type="NCBI Taxonomy" id="1541174"/>
    <lineage>
        <taxon>Bacteria</taxon>
        <taxon>Bacillati</taxon>
        <taxon>Actinomycetota</taxon>
        <taxon>Actinomycetes</taxon>
        <taxon>Micrococcales</taxon>
        <taxon>Dermabacteraceae</taxon>
        <taxon>Brachybacterium</taxon>
    </lineage>
</organism>
<feature type="transmembrane region" description="Helical" evidence="1">
    <location>
        <begin position="67"/>
        <end position="86"/>
    </location>
</feature>
<name>A0ABV6R5V5_9MICO</name>
<keyword evidence="1" id="KW-0472">Membrane</keyword>